<reference evidence="4" key="1">
    <citation type="journal article" date="2013" name="Mol. Plant Microbe Interact.">
        <title>Global aspects of pacC regulation of pathogenicity genes in Colletotrichum gloeosporioides as revealed by transcriptome analysis.</title>
        <authorList>
            <person name="Alkan N."/>
            <person name="Meng X."/>
            <person name="Friedlander G."/>
            <person name="Reuveni E."/>
            <person name="Sukno S."/>
            <person name="Sherman A."/>
            <person name="Thon M."/>
            <person name="Fluhr R."/>
            <person name="Prusky D."/>
        </authorList>
    </citation>
    <scope>NUCLEOTIDE SEQUENCE [LARGE SCALE GENOMIC DNA]</scope>
    <source>
        <strain evidence="4">Cg-14</strain>
    </source>
</reference>
<name>T0K620_COLGC</name>
<dbReference type="Pfam" id="PF00534">
    <property type="entry name" value="Glycos_transf_1"/>
    <property type="match status" value="1"/>
</dbReference>
<dbReference type="PANTHER" id="PTHR12526">
    <property type="entry name" value="GLYCOSYLTRANSFERASE"/>
    <property type="match status" value="1"/>
</dbReference>
<comment type="caution">
    <text evidence="3">The sequence shown here is derived from an EMBL/GenBank/DDBJ whole genome shotgun (WGS) entry which is preliminary data.</text>
</comment>
<sequence length="94" mass="9904">MACGVPCIGTDVGGIPEVITHGETGFLVPLGDIDGAAKHAVSLLKDEALHEKVSAAAQSSVQAHFSSDKIVSEYEKLYLELIEVGIRLTLSAER</sequence>
<keyword evidence="1" id="KW-0808">Transferase</keyword>
<proteinExistence type="predicted"/>
<dbReference type="OrthoDB" id="512920at2759"/>
<dbReference type="Proteomes" id="UP000015530">
    <property type="component" value="Unassembled WGS sequence"/>
</dbReference>
<dbReference type="HOGENOM" id="CLU_175629_0_0_1"/>
<keyword evidence="1" id="KW-0328">Glycosyltransferase</keyword>
<protein>
    <recommendedName>
        <fullName evidence="2">Glycosyl transferase family 1 domain-containing protein</fullName>
    </recommendedName>
</protein>
<evidence type="ECO:0000313" key="3">
    <source>
        <dbReference type="EMBL" id="EQB47339.1"/>
    </source>
</evidence>
<evidence type="ECO:0000256" key="1">
    <source>
        <dbReference type="ARBA" id="ARBA00022676"/>
    </source>
</evidence>
<dbReference type="EMBL" id="AMYD01003002">
    <property type="protein sequence ID" value="EQB47339.1"/>
    <property type="molecule type" value="Genomic_DNA"/>
</dbReference>
<feature type="domain" description="Glycosyl transferase family 1" evidence="2">
    <location>
        <begin position="1"/>
        <end position="58"/>
    </location>
</feature>
<dbReference type="PANTHER" id="PTHR12526:SF599">
    <property type="entry name" value="N-ACETYL-ALPHA-D-GLUCOSAMINYL L-MALATE SYNTHASE"/>
    <property type="match status" value="1"/>
</dbReference>
<gene>
    <name evidence="3" type="ORF">CGLO_13528</name>
</gene>
<dbReference type="GO" id="GO:0016757">
    <property type="term" value="F:glycosyltransferase activity"/>
    <property type="evidence" value="ECO:0007669"/>
    <property type="project" value="UniProtKB-KW"/>
</dbReference>
<evidence type="ECO:0000259" key="2">
    <source>
        <dbReference type="Pfam" id="PF00534"/>
    </source>
</evidence>
<dbReference type="AlphaFoldDB" id="T0K620"/>
<evidence type="ECO:0000313" key="4">
    <source>
        <dbReference type="Proteomes" id="UP000015530"/>
    </source>
</evidence>
<dbReference type="SUPFAM" id="SSF53756">
    <property type="entry name" value="UDP-Glycosyltransferase/glycogen phosphorylase"/>
    <property type="match status" value="1"/>
</dbReference>
<dbReference type="Gene3D" id="3.40.50.2000">
    <property type="entry name" value="Glycogen Phosphorylase B"/>
    <property type="match status" value="2"/>
</dbReference>
<accession>T0K620</accession>
<dbReference type="InterPro" id="IPR001296">
    <property type="entry name" value="Glyco_trans_1"/>
</dbReference>
<organism evidence="3 4">
    <name type="scientific">Colletotrichum gloeosporioides (strain Cg-14)</name>
    <name type="common">Anthracnose fungus</name>
    <name type="synonym">Glomerella cingulata</name>
    <dbReference type="NCBI Taxonomy" id="1237896"/>
    <lineage>
        <taxon>Eukaryota</taxon>
        <taxon>Fungi</taxon>
        <taxon>Dikarya</taxon>
        <taxon>Ascomycota</taxon>
        <taxon>Pezizomycotina</taxon>
        <taxon>Sordariomycetes</taxon>
        <taxon>Hypocreomycetidae</taxon>
        <taxon>Glomerellales</taxon>
        <taxon>Glomerellaceae</taxon>
        <taxon>Colletotrichum</taxon>
        <taxon>Colletotrichum gloeosporioides species complex</taxon>
    </lineage>
</organism>